<dbReference type="AlphaFoldDB" id="A0A0L6VUF3"/>
<reference evidence="2 3" key="1">
    <citation type="submission" date="2015-08" db="EMBL/GenBank/DDBJ databases">
        <title>Next Generation Sequencing and Analysis of the Genome of Puccinia sorghi L Schw, the Causal Agent of Maize Common Rust.</title>
        <authorList>
            <person name="Rochi L."/>
            <person name="Burguener G."/>
            <person name="Darino M."/>
            <person name="Turjanski A."/>
            <person name="Kreff E."/>
            <person name="Dieguez M.J."/>
            <person name="Sacco F."/>
        </authorList>
    </citation>
    <scope>NUCLEOTIDE SEQUENCE [LARGE SCALE GENOMIC DNA]</scope>
    <source>
        <strain evidence="2 3">RO10H11247</strain>
    </source>
</reference>
<comment type="caution">
    <text evidence="2">The sequence shown here is derived from an EMBL/GenBank/DDBJ whole genome shotgun (WGS) entry which is preliminary data.</text>
</comment>
<evidence type="ECO:0000313" key="2">
    <source>
        <dbReference type="EMBL" id="KNZ64299.1"/>
    </source>
</evidence>
<feature type="non-terminal residue" evidence="2">
    <location>
        <position position="136"/>
    </location>
</feature>
<protein>
    <submittedName>
        <fullName evidence="2">Uncharacterized protein</fullName>
    </submittedName>
</protein>
<dbReference type="EMBL" id="LAVV01000485">
    <property type="protein sequence ID" value="KNZ64299.1"/>
    <property type="molecule type" value="Genomic_DNA"/>
</dbReference>
<keyword evidence="3" id="KW-1185">Reference proteome</keyword>
<sequence length="136" mass="14852">VSYPSSSNLSMCASSSQIPPNHKVRPNILWTPTWSVADDAHPLIFEVPSKVNPRQLSKPAHPSNQINPQGMETLKTPSSSGPKFCTPGMKPPDKFDGENSSKLRGFLQSCKLLFLNDPTVFSDDCKKVLYAASHLG</sequence>
<name>A0A0L6VUF3_9BASI</name>
<accession>A0A0L6VUF3</accession>
<feature type="non-terminal residue" evidence="2">
    <location>
        <position position="1"/>
    </location>
</feature>
<evidence type="ECO:0000256" key="1">
    <source>
        <dbReference type="SAM" id="MobiDB-lite"/>
    </source>
</evidence>
<organism evidence="2 3">
    <name type="scientific">Puccinia sorghi</name>
    <dbReference type="NCBI Taxonomy" id="27349"/>
    <lineage>
        <taxon>Eukaryota</taxon>
        <taxon>Fungi</taxon>
        <taxon>Dikarya</taxon>
        <taxon>Basidiomycota</taxon>
        <taxon>Pucciniomycotina</taxon>
        <taxon>Pucciniomycetes</taxon>
        <taxon>Pucciniales</taxon>
        <taxon>Pucciniaceae</taxon>
        <taxon>Puccinia</taxon>
    </lineage>
</organism>
<feature type="region of interest" description="Disordered" evidence="1">
    <location>
        <begin position="54"/>
        <end position="97"/>
    </location>
</feature>
<gene>
    <name evidence="2" type="ORF">VP01_10437g1</name>
</gene>
<evidence type="ECO:0000313" key="3">
    <source>
        <dbReference type="Proteomes" id="UP000037035"/>
    </source>
</evidence>
<dbReference type="OrthoDB" id="5552562at2759"/>
<dbReference type="Proteomes" id="UP000037035">
    <property type="component" value="Unassembled WGS sequence"/>
</dbReference>
<proteinExistence type="predicted"/>
<dbReference type="VEuPathDB" id="FungiDB:VP01_10437g1"/>
<feature type="compositionally biased region" description="Polar residues" evidence="1">
    <location>
        <begin position="62"/>
        <end position="81"/>
    </location>
</feature>